<feature type="transmembrane region" description="Helical" evidence="7">
    <location>
        <begin position="318"/>
        <end position="342"/>
    </location>
</feature>
<accession>A0A0K6S9J3</accession>
<proteinExistence type="predicted"/>
<sequence>MHRDVFFFVYCIPIYHRYVAEISPTESRGLLSSATEVFIAVGVLLGYMAAFFLEPLPESYNWREMLGLGCFPPIVVMIGIFFFPESPRWLVMQGRPEAAREVLQRICESEEEVSAVLEILMLTEGGKATAATTEENERQGYGSTDTRALPLSEAEVKPSIEEGGDSGKVTERGEYASSHKEEGKGKEKGSRRTSVTPYLSGNARAFIKRRSQSDAAVDVPLLQEHTEAPGDRKGSQWRELLMNKDPMTRRRIAAALMVPALSQSTGIEAATAFSATILQQAGYTSHAEAFRAAIFMGVCKVLAVVVAAFYVDSVGRVPLLALSFVVMSGALFAFAGFTAGAYPPLCLLGAFTTFIMGHSIGAGPVAFIMPAELLPLSVRGLGKGLAMFMQRLVSALTSMTYLSATAAMGTLGMNVFYGSLGVFSLVYTLLAVPETAKKSLEAIEREKEDVEGIGNVKGM</sequence>
<keyword evidence="3 7" id="KW-0812">Transmembrane</keyword>
<evidence type="ECO:0000256" key="1">
    <source>
        <dbReference type="ARBA" id="ARBA00004141"/>
    </source>
</evidence>
<feature type="transmembrane region" description="Helical" evidence="7">
    <location>
        <begin position="252"/>
        <end position="277"/>
    </location>
</feature>
<dbReference type="InterPro" id="IPR036259">
    <property type="entry name" value="MFS_trans_sf"/>
</dbReference>
<feature type="region of interest" description="Disordered" evidence="6">
    <location>
        <begin position="128"/>
        <end position="196"/>
    </location>
</feature>
<dbReference type="SUPFAM" id="SSF103473">
    <property type="entry name" value="MFS general substrate transporter"/>
    <property type="match status" value="1"/>
</dbReference>
<dbReference type="GO" id="GO:0022857">
    <property type="term" value="F:transmembrane transporter activity"/>
    <property type="evidence" value="ECO:0007669"/>
    <property type="project" value="InterPro"/>
</dbReference>
<dbReference type="InterPro" id="IPR020846">
    <property type="entry name" value="MFS_dom"/>
</dbReference>
<feature type="compositionally biased region" description="Basic and acidic residues" evidence="6">
    <location>
        <begin position="168"/>
        <end position="190"/>
    </location>
</feature>
<dbReference type="InterPro" id="IPR005828">
    <property type="entry name" value="MFS_sugar_transport-like"/>
</dbReference>
<dbReference type="AlphaFoldDB" id="A0A0K6S9J3"/>
<organism evidence="9">
    <name type="scientific">Chromera velia CCMP2878</name>
    <dbReference type="NCBI Taxonomy" id="1169474"/>
    <lineage>
        <taxon>Eukaryota</taxon>
        <taxon>Sar</taxon>
        <taxon>Alveolata</taxon>
        <taxon>Colpodellida</taxon>
        <taxon>Chromeraceae</taxon>
        <taxon>Chromera</taxon>
    </lineage>
</organism>
<dbReference type="GO" id="GO:0016020">
    <property type="term" value="C:membrane"/>
    <property type="evidence" value="ECO:0007669"/>
    <property type="project" value="UniProtKB-SubCell"/>
</dbReference>
<evidence type="ECO:0000256" key="2">
    <source>
        <dbReference type="ARBA" id="ARBA00022448"/>
    </source>
</evidence>
<feature type="transmembrane region" description="Helical" evidence="7">
    <location>
        <begin position="65"/>
        <end position="83"/>
    </location>
</feature>
<dbReference type="VEuPathDB" id="CryptoDB:Cvel_7704"/>
<evidence type="ECO:0000256" key="7">
    <source>
        <dbReference type="SAM" id="Phobius"/>
    </source>
</evidence>
<protein>
    <recommendedName>
        <fullName evidence="8">Major facilitator superfamily (MFS) profile domain-containing protein</fullName>
    </recommendedName>
</protein>
<evidence type="ECO:0000256" key="4">
    <source>
        <dbReference type="ARBA" id="ARBA00022989"/>
    </source>
</evidence>
<dbReference type="InterPro" id="IPR050814">
    <property type="entry name" value="Myo-inositol_Transporter"/>
</dbReference>
<reference evidence="9" key="1">
    <citation type="submission" date="2014-11" db="EMBL/GenBank/DDBJ databases">
        <title>Molecular phylogeny of cliff fern family Woodsiaceae with morphological implications.</title>
        <authorList>
            <person name="Shao Y.-Z."/>
            <person name="Wei R."/>
            <person name="Zhang X.-C."/>
        </authorList>
    </citation>
    <scope>NUCLEOTIDE SEQUENCE</scope>
</reference>
<keyword evidence="2" id="KW-0813">Transport</keyword>
<dbReference type="PROSITE" id="PS50850">
    <property type="entry name" value="MFS"/>
    <property type="match status" value="1"/>
</dbReference>
<evidence type="ECO:0000259" key="8">
    <source>
        <dbReference type="PROSITE" id="PS50850"/>
    </source>
</evidence>
<evidence type="ECO:0000313" key="9">
    <source>
        <dbReference type="EMBL" id="CUC10254.1"/>
    </source>
</evidence>
<comment type="subcellular location">
    <subcellularLocation>
        <location evidence="1">Membrane</location>
        <topology evidence="1">Multi-pass membrane protein</topology>
    </subcellularLocation>
</comment>
<evidence type="ECO:0000256" key="5">
    <source>
        <dbReference type="ARBA" id="ARBA00023136"/>
    </source>
</evidence>
<evidence type="ECO:0000256" key="6">
    <source>
        <dbReference type="SAM" id="MobiDB-lite"/>
    </source>
</evidence>
<evidence type="ECO:0000256" key="3">
    <source>
        <dbReference type="ARBA" id="ARBA00022692"/>
    </source>
</evidence>
<dbReference type="PANTHER" id="PTHR48020:SF49">
    <property type="entry name" value="SUGAR TRANSPORTER"/>
    <property type="match status" value="1"/>
</dbReference>
<feature type="domain" description="Major facilitator superfamily (MFS) profile" evidence="8">
    <location>
        <begin position="1"/>
        <end position="436"/>
    </location>
</feature>
<dbReference type="PhylomeDB" id="A0A0K6S9J3"/>
<feature type="transmembrane region" description="Helical" evidence="7">
    <location>
        <begin position="348"/>
        <end position="371"/>
    </location>
</feature>
<gene>
    <name evidence="9" type="ORF">Cvel_7704.t1.CR1</name>
</gene>
<keyword evidence="4 7" id="KW-1133">Transmembrane helix</keyword>
<dbReference type="Gene3D" id="1.20.1250.20">
    <property type="entry name" value="MFS general substrate transporter like domains"/>
    <property type="match status" value="2"/>
</dbReference>
<name>A0A0K6S9J3_9ALVE</name>
<keyword evidence="5 7" id="KW-0472">Membrane</keyword>
<feature type="transmembrane region" description="Helical" evidence="7">
    <location>
        <begin position="415"/>
        <end position="432"/>
    </location>
</feature>
<dbReference type="EMBL" id="CDMZ01003323">
    <property type="protein sequence ID" value="CUC10254.1"/>
    <property type="molecule type" value="Genomic_DNA"/>
</dbReference>
<feature type="transmembrane region" description="Helical" evidence="7">
    <location>
        <begin position="289"/>
        <end position="311"/>
    </location>
</feature>
<dbReference type="PANTHER" id="PTHR48020">
    <property type="entry name" value="PROTON MYO-INOSITOL COTRANSPORTER"/>
    <property type="match status" value="1"/>
</dbReference>
<dbReference type="Pfam" id="PF00083">
    <property type="entry name" value="Sugar_tr"/>
    <property type="match status" value="2"/>
</dbReference>
<feature type="transmembrane region" description="Helical" evidence="7">
    <location>
        <begin position="37"/>
        <end position="53"/>
    </location>
</feature>